<dbReference type="InterPro" id="IPR046886">
    <property type="entry name" value="RsmE_MTase_dom"/>
</dbReference>
<dbReference type="InterPro" id="IPR015947">
    <property type="entry name" value="PUA-like_sf"/>
</dbReference>
<name>A0A346DZN8_9ENTR</name>
<dbReference type="AlphaFoldDB" id="A0A346DZN8"/>
<evidence type="ECO:0000256" key="11">
    <source>
        <dbReference type="ARBA" id="ARBA00047944"/>
    </source>
</evidence>
<keyword evidence="5 12" id="KW-0963">Cytoplasm</keyword>
<dbReference type="Pfam" id="PF20260">
    <property type="entry name" value="PUA_4"/>
    <property type="match status" value="1"/>
</dbReference>
<dbReference type="PIRSF" id="PIRSF015601">
    <property type="entry name" value="MTase_slr0722"/>
    <property type="match status" value="1"/>
</dbReference>
<dbReference type="InterPro" id="IPR029028">
    <property type="entry name" value="Alpha/beta_knot_MTases"/>
</dbReference>
<comment type="catalytic activity">
    <reaction evidence="11 12">
        <text>uridine(1498) in 16S rRNA + S-adenosyl-L-methionine = N(3)-methyluridine(1498) in 16S rRNA + S-adenosyl-L-homocysteine + H(+)</text>
        <dbReference type="Rhea" id="RHEA:42920"/>
        <dbReference type="Rhea" id="RHEA-COMP:10283"/>
        <dbReference type="Rhea" id="RHEA-COMP:10284"/>
        <dbReference type="ChEBI" id="CHEBI:15378"/>
        <dbReference type="ChEBI" id="CHEBI:57856"/>
        <dbReference type="ChEBI" id="CHEBI:59789"/>
        <dbReference type="ChEBI" id="CHEBI:65315"/>
        <dbReference type="ChEBI" id="CHEBI:74502"/>
        <dbReference type="EC" id="2.1.1.193"/>
    </reaction>
</comment>
<evidence type="ECO:0000256" key="9">
    <source>
        <dbReference type="ARBA" id="ARBA00022691"/>
    </source>
</evidence>
<evidence type="ECO:0000256" key="2">
    <source>
        <dbReference type="ARBA" id="ARBA00005528"/>
    </source>
</evidence>
<dbReference type="OrthoDB" id="9815641at2"/>
<dbReference type="GO" id="GO:0005737">
    <property type="term" value="C:cytoplasm"/>
    <property type="evidence" value="ECO:0007669"/>
    <property type="project" value="UniProtKB-SubCell"/>
</dbReference>
<feature type="domain" description="Ribosomal RNA small subunit methyltransferase E PUA-like" evidence="14">
    <location>
        <begin position="20"/>
        <end position="66"/>
    </location>
</feature>
<organism evidence="15 16">
    <name type="scientific">Candidatus Purcelliella pentastirinorum</name>
    <dbReference type="NCBI Taxonomy" id="472834"/>
    <lineage>
        <taxon>Bacteria</taxon>
        <taxon>Pseudomonadati</taxon>
        <taxon>Pseudomonadota</taxon>
        <taxon>Gammaproteobacteria</taxon>
        <taxon>Enterobacterales</taxon>
        <taxon>Enterobacteriaceae</taxon>
        <taxon>Candidatus Purcelliella</taxon>
    </lineage>
</organism>
<evidence type="ECO:0000256" key="12">
    <source>
        <dbReference type="PIRNR" id="PIRNR015601"/>
    </source>
</evidence>
<evidence type="ECO:0000259" key="14">
    <source>
        <dbReference type="Pfam" id="PF20260"/>
    </source>
</evidence>
<dbReference type="RefSeq" id="WP_115956023.1">
    <property type="nucleotide sequence ID" value="NZ_CP028374.1"/>
</dbReference>
<reference evidence="15 16" key="1">
    <citation type="submission" date="2018-03" db="EMBL/GenBank/DDBJ databases">
        <title>A parallel universe: an anciently diverged bacterial symbiosis in a Hawaiian planthopper (Hemiptera: Cixiidae) reveals rearranged nutritional responsibilities.</title>
        <authorList>
            <person name="Bennett G."/>
            <person name="Mao M."/>
        </authorList>
    </citation>
    <scope>NUCLEOTIDE SEQUENCE [LARGE SCALE GENOMIC DNA]</scope>
    <source>
        <strain evidence="15 16">OLIH</strain>
    </source>
</reference>
<dbReference type="CDD" id="cd18084">
    <property type="entry name" value="RsmE-like"/>
    <property type="match status" value="1"/>
</dbReference>
<evidence type="ECO:0000256" key="10">
    <source>
        <dbReference type="ARBA" id="ARBA00025699"/>
    </source>
</evidence>
<dbReference type="InterPro" id="IPR046887">
    <property type="entry name" value="RsmE_PUA-like"/>
</dbReference>
<evidence type="ECO:0000256" key="3">
    <source>
        <dbReference type="ARBA" id="ARBA00012328"/>
    </source>
</evidence>
<evidence type="ECO:0000256" key="4">
    <source>
        <dbReference type="ARBA" id="ARBA00013673"/>
    </source>
</evidence>
<keyword evidence="7 12" id="KW-0489">Methyltransferase</keyword>
<gene>
    <name evidence="15" type="ORF">C9I82_225</name>
</gene>
<feature type="domain" description="Ribosomal RNA small subunit methyltransferase E methyltransferase" evidence="13">
    <location>
        <begin position="75"/>
        <end position="237"/>
    </location>
</feature>
<dbReference type="GO" id="GO:0070042">
    <property type="term" value="F:rRNA (uridine-N3-)-methyltransferase activity"/>
    <property type="evidence" value="ECO:0007669"/>
    <property type="project" value="TreeGrafter"/>
</dbReference>
<dbReference type="EC" id="2.1.1.193" evidence="3 12"/>
<evidence type="ECO:0000313" key="16">
    <source>
        <dbReference type="Proteomes" id="UP000256856"/>
    </source>
</evidence>
<dbReference type="Proteomes" id="UP000256856">
    <property type="component" value="Chromosome"/>
</dbReference>
<proteinExistence type="inferred from homology"/>
<protein>
    <recommendedName>
        <fullName evidence="4 12">Ribosomal RNA small subunit methyltransferase E</fullName>
        <ecNumber evidence="3 12">2.1.1.193</ecNumber>
    </recommendedName>
</protein>
<dbReference type="SUPFAM" id="SSF75217">
    <property type="entry name" value="alpha/beta knot"/>
    <property type="match status" value="1"/>
</dbReference>
<dbReference type="NCBIfam" id="NF008692">
    <property type="entry name" value="PRK11713.1-5"/>
    <property type="match status" value="1"/>
</dbReference>
<keyword evidence="6 12" id="KW-0698">rRNA processing</keyword>
<evidence type="ECO:0000256" key="8">
    <source>
        <dbReference type="ARBA" id="ARBA00022679"/>
    </source>
</evidence>
<evidence type="ECO:0000313" key="15">
    <source>
        <dbReference type="EMBL" id="AXN02193.1"/>
    </source>
</evidence>
<comment type="function">
    <text evidence="10 12">Specifically methylates the N3 position of the uracil ring of uridine 1498 (m3U1498) in 16S rRNA. Acts on the fully assembled 30S ribosomal subunit.</text>
</comment>
<keyword evidence="8 12" id="KW-0808">Transferase</keyword>
<dbReference type="GO" id="GO:0070475">
    <property type="term" value="P:rRNA base methylation"/>
    <property type="evidence" value="ECO:0007669"/>
    <property type="project" value="TreeGrafter"/>
</dbReference>
<evidence type="ECO:0000256" key="7">
    <source>
        <dbReference type="ARBA" id="ARBA00022603"/>
    </source>
</evidence>
<dbReference type="Gene3D" id="2.40.240.20">
    <property type="entry name" value="Hypothetical PUA domain-like, domain 1"/>
    <property type="match status" value="1"/>
</dbReference>
<comment type="subcellular location">
    <subcellularLocation>
        <location evidence="1 12">Cytoplasm</location>
    </subcellularLocation>
</comment>
<dbReference type="PANTHER" id="PTHR30027:SF3">
    <property type="entry name" value="16S RRNA (URACIL(1498)-N(3))-METHYLTRANSFERASE"/>
    <property type="match status" value="1"/>
</dbReference>
<evidence type="ECO:0000256" key="5">
    <source>
        <dbReference type="ARBA" id="ARBA00022490"/>
    </source>
</evidence>
<dbReference type="PANTHER" id="PTHR30027">
    <property type="entry name" value="RIBOSOMAL RNA SMALL SUBUNIT METHYLTRANSFERASE E"/>
    <property type="match status" value="1"/>
</dbReference>
<evidence type="ECO:0000256" key="6">
    <source>
        <dbReference type="ARBA" id="ARBA00022552"/>
    </source>
</evidence>
<dbReference type="KEGG" id="ppet:C9I82_225"/>
<accession>A0A346DZN8</accession>
<dbReference type="NCBIfam" id="TIGR00046">
    <property type="entry name" value="RsmE family RNA methyltransferase"/>
    <property type="match status" value="1"/>
</dbReference>
<dbReference type="Gene3D" id="3.40.1280.10">
    <property type="match status" value="1"/>
</dbReference>
<comment type="similarity">
    <text evidence="2 12">Belongs to the RNA methyltransferase RsmE family.</text>
</comment>
<dbReference type="Pfam" id="PF04452">
    <property type="entry name" value="Methyltrans_RNA"/>
    <property type="match status" value="1"/>
</dbReference>
<sequence length="244" mass="28722">MYIPTIYKKKKLKLKKIITLNKNNKKYIIKVLRLKLGSKIKIFNKHNQIYLGNIISIDKNKLQLKLIKQIKKKYESPLNIHLGQIISTDKKMKWIIQKSVELGINTITPLFSKKNLIKINKYKIKNKINKWKKIIISACQQCGRNILPKIKKPIKLEEWIKKKEKNIIKINFYHKTKNKINKIKKPKKKFKILIGSEKGLLIEEIKMLNNYKFINISLGPRILRTETAAIVAITTIQLIFGDLK</sequence>
<evidence type="ECO:0000256" key="1">
    <source>
        <dbReference type="ARBA" id="ARBA00004496"/>
    </source>
</evidence>
<dbReference type="EMBL" id="CP028374">
    <property type="protein sequence ID" value="AXN02193.1"/>
    <property type="molecule type" value="Genomic_DNA"/>
</dbReference>
<dbReference type="InterPro" id="IPR029026">
    <property type="entry name" value="tRNA_m1G_MTases_N"/>
</dbReference>
<keyword evidence="9 12" id="KW-0949">S-adenosyl-L-methionine</keyword>
<dbReference type="SUPFAM" id="SSF88697">
    <property type="entry name" value="PUA domain-like"/>
    <property type="match status" value="1"/>
</dbReference>
<keyword evidence="16" id="KW-1185">Reference proteome</keyword>
<evidence type="ECO:0000259" key="13">
    <source>
        <dbReference type="Pfam" id="PF04452"/>
    </source>
</evidence>
<dbReference type="InterPro" id="IPR006700">
    <property type="entry name" value="RsmE"/>
</dbReference>